<keyword evidence="7 11" id="KW-1133">Transmembrane helix</keyword>
<feature type="compositionally biased region" description="Polar residues" evidence="10">
    <location>
        <begin position="58"/>
        <end position="86"/>
    </location>
</feature>
<dbReference type="GO" id="GO:0000139">
    <property type="term" value="C:Golgi membrane"/>
    <property type="evidence" value="ECO:0007669"/>
    <property type="project" value="UniProtKB-SubCell"/>
</dbReference>
<comment type="subcellular location">
    <subcellularLocation>
        <location evidence="1">Golgi apparatus membrane</location>
        <topology evidence="1">Single-pass type II membrane protein</topology>
    </subcellularLocation>
</comment>
<dbReference type="PANTHER" id="PTHR11214:SF333">
    <property type="entry name" value="GLYCOSYLTRANSFERASE FAMILY 31 PROTEIN"/>
    <property type="match status" value="1"/>
</dbReference>
<evidence type="ECO:0000256" key="5">
    <source>
        <dbReference type="ARBA" id="ARBA00022692"/>
    </source>
</evidence>
<feature type="region of interest" description="Disordered" evidence="10">
    <location>
        <begin position="1"/>
        <end position="116"/>
    </location>
</feature>
<keyword evidence="6" id="KW-0735">Signal-anchor</keyword>
<comment type="similarity">
    <text evidence="2">Belongs to the glycosyltransferase 31 family.</text>
</comment>
<evidence type="ECO:0000256" key="7">
    <source>
        <dbReference type="ARBA" id="ARBA00022989"/>
    </source>
</evidence>
<comment type="caution">
    <text evidence="12">The sequence shown here is derived from an EMBL/GenBank/DDBJ whole genome shotgun (WGS) entry which is preliminary data.</text>
</comment>
<keyword evidence="13" id="KW-1185">Reference proteome</keyword>
<feature type="transmembrane region" description="Helical" evidence="11">
    <location>
        <begin position="158"/>
        <end position="181"/>
    </location>
</feature>
<evidence type="ECO:0000313" key="13">
    <source>
        <dbReference type="Proteomes" id="UP001201163"/>
    </source>
</evidence>
<evidence type="ECO:0000256" key="9">
    <source>
        <dbReference type="ARBA" id="ARBA00023136"/>
    </source>
</evidence>
<evidence type="ECO:0000313" key="12">
    <source>
        <dbReference type="EMBL" id="KAH8997276.1"/>
    </source>
</evidence>
<dbReference type="Proteomes" id="UP001201163">
    <property type="component" value="Unassembled WGS sequence"/>
</dbReference>
<keyword evidence="8" id="KW-0333">Golgi apparatus</keyword>
<evidence type="ECO:0000256" key="11">
    <source>
        <dbReference type="SAM" id="Phobius"/>
    </source>
</evidence>
<organism evidence="12 13">
    <name type="scientific">Lactarius akahatsu</name>
    <dbReference type="NCBI Taxonomy" id="416441"/>
    <lineage>
        <taxon>Eukaryota</taxon>
        <taxon>Fungi</taxon>
        <taxon>Dikarya</taxon>
        <taxon>Basidiomycota</taxon>
        <taxon>Agaricomycotina</taxon>
        <taxon>Agaricomycetes</taxon>
        <taxon>Russulales</taxon>
        <taxon>Russulaceae</taxon>
        <taxon>Lactarius</taxon>
    </lineage>
</organism>
<name>A0AAD4LMH7_9AGAM</name>
<evidence type="ECO:0000256" key="4">
    <source>
        <dbReference type="ARBA" id="ARBA00022679"/>
    </source>
</evidence>
<evidence type="ECO:0000256" key="10">
    <source>
        <dbReference type="SAM" id="MobiDB-lite"/>
    </source>
</evidence>
<evidence type="ECO:0000256" key="3">
    <source>
        <dbReference type="ARBA" id="ARBA00022676"/>
    </source>
</evidence>
<dbReference type="EMBL" id="JAKELL010000007">
    <property type="protein sequence ID" value="KAH8997276.1"/>
    <property type="molecule type" value="Genomic_DNA"/>
</dbReference>
<proteinExistence type="inferred from homology"/>
<dbReference type="GO" id="GO:0051072">
    <property type="term" value="P:4,6-pyruvylated galactose residue biosynthetic process"/>
    <property type="evidence" value="ECO:0007669"/>
    <property type="project" value="TreeGrafter"/>
</dbReference>
<dbReference type="GO" id="GO:0016758">
    <property type="term" value="F:hexosyltransferase activity"/>
    <property type="evidence" value="ECO:0007669"/>
    <property type="project" value="InterPro"/>
</dbReference>
<feature type="region of interest" description="Disordered" evidence="10">
    <location>
        <begin position="261"/>
        <end position="280"/>
    </location>
</feature>
<evidence type="ECO:0000256" key="8">
    <source>
        <dbReference type="ARBA" id="ARBA00023034"/>
    </source>
</evidence>
<keyword evidence="4" id="KW-0808">Transferase</keyword>
<dbReference type="PANTHER" id="PTHR11214">
    <property type="entry name" value="BETA-1,3-N-ACETYLGLUCOSAMINYLTRANSFERASE"/>
    <property type="match status" value="1"/>
</dbReference>
<sequence>MTLSSLGRVDTADTNYTSNPNPPSRSRSSSCDTLSRPTGPSLGIQSHALLSPDVQPSPAAQQELSGRASANSSAMNTPNPSRSASPFPQFYSSTHSSASDTDSDEPLSPLLLDTYAPHSRNGPPRWWRMRQRQGRGRPFVRVSRIVFRHPFFPKHPSTIVLSLLFFSLLALSITFLLIHLLNPDKEPLPWRAYCTVPEASTDPPPRNAHPTFLNISTVASSPPMPPFPPENFDSLPPAGVLVGVFSMDSSSERRMLIRSSWASHPRSRNGAGDGDNGAGTSRTVVRFIMGQPRKTWERRVRVEMEEFNDIVILPAAENMNSGKTHAFFTWAATMAWVPPLYFDTKIPPPTLSYSKDSSPMLSIAPHDPVYARQDRQSASSLPQDWVRPDFIVKVDDDSFVMLAELEARLRIALHDQRTDIHQDNGSTSGSSGREVPLLSVEPARDPLIYWGYLVKQRFMAGEMYALSWSLVDWVSKEPAVKGLVNGAEDKQTAKWMRLHPRAAQVRWVAERCWIYDHPRSGTVYSHGFLFPSEADRVRQGVRDFFDRQPIQPTDQTTTTPSWYDRDWNAPAEWSRSTVSTFGTRYVLPLPNLTIPQSIEALVEGSDMSGLYEGSLWSAEDAWQLREGRKKKYNGQRLGGTVVVHFIKKHMWFLETVLALLGGDEETEYEMQRRIREGSRQARGTTLSRIVRHRAIGLD</sequence>
<keyword evidence="5 11" id="KW-0812">Transmembrane</keyword>
<protein>
    <submittedName>
        <fullName evidence="12">Glycosyltransferase family 31 protein</fullName>
    </submittedName>
</protein>
<accession>A0AAD4LMH7</accession>
<evidence type="ECO:0000256" key="6">
    <source>
        <dbReference type="ARBA" id="ARBA00022968"/>
    </source>
</evidence>
<keyword evidence="3" id="KW-0328">Glycosyltransferase</keyword>
<reference evidence="12" key="1">
    <citation type="submission" date="2022-01" db="EMBL/GenBank/DDBJ databases">
        <title>Comparative genomics reveals a dynamic genome evolution in the ectomycorrhizal milk-cap (Lactarius) mushrooms.</title>
        <authorList>
            <consortium name="DOE Joint Genome Institute"/>
            <person name="Lebreton A."/>
            <person name="Tang N."/>
            <person name="Kuo A."/>
            <person name="LaButti K."/>
            <person name="Drula E."/>
            <person name="Barry K."/>
            <person name="Clum A."/>
            <person name="Lipzen A."/>
            <person name="Mousain D."/>
            <person name="Ng V."/>
            <person name="Wang R."/>
            <person name="Wang X."/>
            <person name="Dai Y."/>
            <person name="Henrissat B."/>
            <person name="Grigoriev I.V."/>
            <person name="Guerin-Laguette A."/>
            <person name="Yu F."/>
            <person name="Martin F.M."/>
        </authorList>
    </citation>
    <scope>NUCLEOTIDE SEQUENCE</scope>
    <source>
        <strain evidence="12">QP</strain>
    </source>
</reference>
<feature type="compositionally biased region" description="Low complexity" evidence="10">
    <location>
        <begin position="92"/>
        <end position="114"/>
    </location>
</feature>
<dbReference type="InterPro" id="IPR002659">
    <property type="entry name" value="Glyco_trans_31"/>
</dbReference>
<keyword evidence="9 11" id="KW-0472">Membrane</keyword>
<dbReference type="AlphaFoldDB" id="A0AAD4LMH7"/>
<evidence type="ECO:0000256" key="2">
    <source>
        <dbReference type="ARBA" id="ARBA00008661"/>
    </source>
</evidence>
<evidence type="ECO:0000256" key="1">
    <source>
        <dbReference type="ARBA" id="ARBA00004323"/>
    </source>
</evidence>
<gene>
    <name evidence="12" type="ORF">EDB92DRAFT_1838882</name>
</gene>